<dbReference type="SUPFAM" id="SSF53639">
    <property type="entry name" value="AraD/HMP-PK domain-like"/>
    <property type="match status" value="1"/>
</dbReference>
<feature type="binding site" evidence="9">
    <location>
        <position position="111"/>
    </location>
    <ligand>
        <name>Zn(2+)</name>
        <dbReference type="ChEBI" id="CHEBI:29105"/>
    </ligand>
</feature>
<reference evidence="11 12" key="1">
    <citation type="journal article" date="2017" name="PLoS Biol.">
        <title>The sea cucumber genome provides insights into morphological evolution and visceral regeneration.</title>
        <authorList>
            <person name="Zhang X."/>
            <person name="Sun L."/>
            <person name="Yuan J."/>
            <person name="Sun Y."/>
            <person name="Gao Y."/>
            <person name="Zhang L."/>
            <person name="Li S."/>
            <person name="Dai H."/>
            <person name="Hamel J.F."/>
            <person name="Liu C."/>
            <person name="Yu Y."/>
            <person name="Liu S."/>
            <person name="Lin W."/>
            <person name="Guo K."/>
            <person name="Jin S."/>
            <person name="Xu P."/>
            <person name="Storey K.B."/>
            <person name="Huan P."/>
            <person name="Zhang T."/>
            <person name="Zhou Y."/>
            <person name="Zhang J."/>
            <person name="Lin C."/>
            <person name="Li X."/>
            <person name="Xing L."/>
            <person name="Huo D."/>
            <person name="Sun M."/>
            <person name="Wang L."/>
            <person name="Mercier A."/>
            <person name="Li F."/>
            <person name="Yang H."/>
            <person name="Xiang J."/>
        </authorList>
    </citation>
    <scope>NUCLEOTIDE SEQUENCE [LARGE SCALE GENOMIC DNA]</scope>
    <source>
        <strain evidence="11">Shaxun</strain>
        <tissue evidence="11">Muscle</tissue>
    </source>
</reference>
<dbReference type="HAMAP" id="MF_03116">
    <property type="entry name" value="Salvage_MtnB_euk"/>
    <property type="match status" value="1"/>
</dbReference>
<evidence type="ECO:0000256" key="9">
    <source>
        <dbReference type="HAMAP-Rule" id="MF_03116"/>
    </source>
</evidence>
<dbReference type="Pfam" id="PF00596">
    <property type="entry name" value="Aldolase_II"/>
    <property type="match status" value="1"/>
</dbReference>
<dbReference type="EC" id="4.2.1.109" evidence="9"/>
<accession>A0A2G8L4A2</accession>
<evidence type="ECO:0000256" key="7">
    <source>
        <dbReference type="ARBA" id="ARBA00023239"/>
    </source>
</evidence>
<dbReference type="GO" id="GO:0008270">
    <property type="term" value="F:zinc ion binding"/>
    <property type="evidence" value="ECO:0007669"/>
    <property type="project" value="UniProtKB-UniRule"/>
</dbReference>
<keyword evidence="12" id="KW-1185">Reference proteome</keyword>
<dbReference type="PANTHER" id="PTHR10640:SF7">
    <property type="entry name" value="METHYLTHIORIBULOSE-1-PHOSPHATE DEHYDRATASE"/>
    <property type="match status" value="1"/>
</dbReference>
<feature type="active site" description="Proton donor/acceptor" evidence="9">
    <location>
        <position position="133"/>
    </location>
</feature>
<evidence type="ECO:0000256" key="2">
    <source>
        <dbReference type="ARBA" id="ARBA00022490"/>
    </source>
</evidence>
<comment type="catalytic activity">
    <reaction evidence="9">
        <text>5-(methylsulfanyl)-D-ribulose 1-phosphate = 5-methylsulfanyl-2,3-dioxopentyl phosphate + H2O</text>
        <dbReference type="Rhea" id="RHEA:15549"/>
        <dbReference type="ChEBI" id="CHEBI:15377"/>
        <dbReference type="ChEBI" id="CHEBI:58548"/>
        <dbReference type="ChEBI" id="CHEBI:58828"/>
        <dbReference type="EC" id="4.2.1.109"/>
    </reaction>
</comment>
<evidence type="ECO:0000256" key="3">
    <source>
        <dbReference type="ARBA" id="ARBA00022605"/>
    </source>
</evidence>
<feature type="binding site" evidence="9">
    <location>
        <position position="109"/>
    </location>
    <ligand>
        <name>Zn(2+)</name>
        <dbReference type="ChEBI" id="CHEBI:29105"/>
    </ligand>
</feature>
<organism evidence="11 12">
    <name type="scientific">Stichopus japonicus</name>
    <name type="common">Sea cucumber</name>
    <dbReference type="NCBI Taxonomy" id="307972"/>
    <lineage>
        <taxon>Eukaryota</taxon>
        <taxon>Metazoa</taxon>
        <taxon>Echinodermata</taxon>
        <taxon>Eleutherozoa</taxon>
        <taxon>Echinozoa</taxon>
        <taxon>Holothuroidea</taxon>
        <taxon>Aspidochirotacea</taxon>
        <taxon>Aspidochirotida</taxon>
        <taxon>Stichopodidae</taxon>
        <taxon>Apostichopus</taxon>
    </lineage>
</organism>
<evidence type="ECO:0000256" key="8">
    <source>
        <dbReference type="ARBA" id="ARBA00060021"/>
    </source>
</evidence>
<evidence type="ECO:0000256" key="1">
    <source>
        <dbReference type="ARBA" id="ARBA00006274"/>
    </source>
</evidence>
<dbReference type="FunFam" id="3.40.225.10:FF:000003">
    <property type="entry name" value="Methylthioribulose-1-phosphate dehydratase"/>
    <property type="match status" value="1"/>
</dbReference>
<feature type="binding site" evidence="9">
    <location>
        <position position="189"/>
    </location>
    <ligand>
        <name>Zn(2+)</name>
        <dbReference type="ChEBI" id="CHEBI:29105"/>
    </ligand>
</feature>
<dbReference type="SMART" id="SM01007">
    <property type="entry name" value="Aldolase_II"/>
    <property type="match status" value="1"/>
</dbReference>
<comment type="similarity">
    <text evidence="9">Belongs to the aldolase class II family. MtnB subfamily.</text>
</comment>
<protein>
    <recommendedName>
        <fullName evidence="9">Probable methylthioribulose-1-phosphate dehydratase</fullName>
        <shortName evidence="9">MTRu-1-P dehydratase</shortName>
        <ecNumber evidence="9">4.2.1.109</ecNumber>
    </recommendedName>
</protein>
<dbReference type="NCBIfam" id="TIGR03328">
    <property type="entry name" value="salvage_mtnB"/>
    <property type="match status" value="1"/>
</dbReference>
<evidence type="ECO:0000256" key="6">
    <source>
        <dbReference type="ARBA" id="ARBA00023167"/>
    </source>
</evidence>
<keyword evidence="3 9" id="KW-0028">Amino-acid biosynthesis</keyword>
<keyword evidence="7 9" id="KW-0456">Lyase</keyword>
<dbReference type="AlphaFoldDB" id="A0A2G8L4A2"/>
<dbReference type="OrthoDB" id="191080at2759"/>
<evidence type="ECO:0000256" key="4">
    <source>
        <dbReference type="ARBA" id="ARBA00022723"/>
    </source>
</evidence>
<dbReference type="Gene3D" id="3.40.225.10">
    <property type="entry name" value="Class II aldolase/adducin N-terminal domain"/>
    <property type="match status" value="1"/>
</dbReference>
<keyword evidence="2 9" id="KW-0963">Cytoplasm</keyword>
<keyword evidence="6 9" id="KW-0486">Methionine biosynthesis</keyword>
<comment type="cofactor">
    <cofactor evidence="9">
        <name>Zn(2+)</name>
        <dbReference type="ChEBI" id="CHEBI:29105"/>
    </cofactor>
    <text evidence="9">Binds 1 zinc ion per subunit.</text>
</comment>
<evidence type="ECO:0000313" key="11">
    <source>
        <dbReference type="EMBL" id="PIK55035.1"/>
    </source>
</evidence>
<evidence type="ECO:0000256" key="5">
    <source>
        <dbReference type="ARBA" id="ARBA00022833"/>
    </source>
</evidence>
<comment type="function">
    <text evidence="8">Catalyzes the dehydration of methylthioribulose-1-phosphate (MTRu-1-P) into 2,3-diketo-5-methylthiopentyl-1-phosphate (DK-MTP-1-P). Functions in the methionine salvage pathway, which plays a key role in cancer, apoptosis, microbial proliferation and inflammation. May inhibit the CASP1-related inflammatory response (pyroptosis), the CASP9-dependent apoptotic pathway and the cytochrome c-dependent and APAF1-mediated cell death.</text>
</comment>
<keyword evidence="5 9" id="KW-0862">Zinc</keyword>
<dbReference type="UniPathway" id="UPA00904">
    <property type="reaction ID" value="UER00875"/>
</dbReference>
<comment type="subcellular location">
    <subcellularLocation>
        <location evidence="9">Cytoplasm</location>
    </subcellularLocation>
</comment>
<proteinExistence type="inferred from homology"/>
<feature type="binding site" evidence="9">
    <location>
        <position position="91"/>
    </location>
    <ligand>
        <name>substrate</name>
    </ligand>
</feature>
<sequence>MSLTNETFFLQTLLKDHPRNIIPELCRVFYHHGWVTGTGGSISIKQRDEIYITPSGVQKERLEGDDLYVINLAGDELSGPPSSKKWRKSQCTPLFLAAYRMRDAGAVIHSHSMHANLVTMLYAGKEFRISHQEMIKGIKKDTSGGYYRNNEEMIVPIIENATKENDLLEGLISAMTSYPDTCAVLVRQHGIYVWGDTWEQAKSMCECYDYLFELAVRMKQCGLDPSNPPCNGI</sequence>
<dbReference type="Proteomes" id="UP000230750">
    <property type="component" value="Unassembled WGS sequence"/>
</dbReference>
<dbReference type="EMBL" id="MRZV01000227">
    <property type="protein sequence ID" value="PIK55035.1"/>
    <property type="molecule type" value="Genomic_DNA"/>
</dbReference>
<name>A0A2G8L4A2_STIJA</name>
<gene>
    <name evidence="11" type="ORF">BSL78_08083</name>
</gene>
<dbReference type="InterPro" id="IPR036409">
    <property type="entry name" value="Aldolase_II/adducin_N_sf"/>
</dbReference>
<dbReference type="InterPro" id="IPR027514">
    <property type="entry name" value="Salvage_MtnB_euk"/>
</dbReference>
<dbReference type="InterPro" id="IPR001303">
    <property type="entry name" value="Aldolase_II/adducin_N"/>
</dbReference>
<evidence type="ECO:0000313" key="12">
    <source>
        <dbReference type="Proteomes" id="UP000230750"/>
    </source>
</evidence>
<dbReference type="GO" id="GO:0005737">
    <property type="term" value="C:cytoplasm"/>
    <property type="evidence" value="ECO:0007669"/>
    <property type="project" value="UniProtKB-SubCell"/>
</dbReference>
<dbReference type="GO" id="GO:0046570">
    <property type="term" value="F:methylthioribulose 1-phosphate dehydratase activity"/>
    <property type="evidence" value="ECO:0007669"/>
    <property type="project" value="UniProtKB-UniRule"/>
</dbReference>
<dbReference type="GO" id="GO:0019509">
    <property type="term" value="P:L-methionine salvage from methylthioadenosine"/>
    <property type="evidence" value="ECO:0007669"/>
    <property type="project" value="UniProtKB-UniRule"/>
</dbReference>
<dbReference type="STRING" id="307972.A0A2G8L4A2"/>
<dbReference type="PANTHER" id="PTHR10640">
    <property type="entry name" value="METHYLTHIORIBULOSE-1-PHOSPHATE DEHYDRATASE"/>
    <property type="match status" value="1"/>
</dbReference>
<comment type="caution">
    <text evidence="11">The sequence shown here is derived from an EMBL/GenBank/DDBJ whole genome shotgun (WGS) entry which is preliminary data.</text>
</comment>
<evidence type="ECO:0000259" key="10">
    <source>
        <dbReference type="SMART" id="SM01007"/>
    </source>
</evidence>
<dbReference type="InterPro" id="IPR017714">
    <property type="entry name" value="MethylthioRu-1-P_deHdtase_MtnB"/>
</dbReference>
<comment type="similarity">
    <text evidence="1">Belongs to the aldolase class II family. Adducin subfamily.</text>
</comment>
<feature type="domain" description="Class II aldolase/adducin N-terminal" evidence="10">
    <location>
        <begin position="20"/>
        <end position="216"/>
    </location>
</feature>
<keyword evidence="4 9" id="KW-0479">Metal-binding</keyword>
<comment type="pathway">
    <text evidence="9">Amino-acid biosynthesis; L-methionine biosynthesis via salvage pathway; L-methionine from S-methyl-5-thio-alpha-D-ribose 1-phosphate: step 2/6.</text>
</comment>